<evidence type="ECO:0000313" key="1">
    <source>
        <dbReference type="EMBL" id="KAH8002856.1"/>
    </source>
</evidence>
<accession>A0ACB8FC94</accession>
<gene>
    <name evidence="1" type="ORF">K3G42_001801</name>
</gene>
<keyword evidence="2" id="KW-1185">Reference proteome</keyword>
<proteinExistence type="predicted"/>
<name>A0ACB8FC94_9SAUR</name>
<evidence type="ECO:0000313" key="2">
    <source>
        <dbReference type="Proteomes" id="UP000827872"/>
    </source>
</evidence>
<dbReference type="EMBL" id="CM037622">
    <property type="protein sequence ID" value="KAH8002856.1"/>
    <property type="molecule type" value="Genomic_DNA"/>
</dbReference>
<comment type="caution">
    <text evidence="1">The sequence shown here is derived from an EMBL/GenBank/DDBJ whole genome shotgun (WGS) entry which is preliminary data.</text>
</comment>
<reference evidence="1" key="1">
    <citation type="submission" date="2021-08" db="EMBL/GenBank/DDBJ databases">
        <title>The first chromosome-level gecko genome reveals the dynamic sex chromosomes of Neotropical dwarf geckos (Sphaerodactylidae: Sphaerodactylus).</title>
        <authorList>
            <person name="Pinto B.J."/>
            <person name="Keating S.E."/>
            <person name="Gamble T."/>
        </authorList>
    </citation>
    <scope>NUCLEOTIDE SEQUENCE</scope>
    <source>
        <strain evidence="1">TG3544</strain>
    </source>
</reference>
<organism evidence="1 2">
    <name type="scientific">Sphaerodactylus townsendi</name>
    <dbReference type="NCBI Taxonomy" id="933632"/>
    <lineage>
        <taxon>Eukaryota</taxon>
        <taxon>Metazoa</taxon>
        <taxon>Chordata</taxon>
        <taxon>Craniata</taxon>
        <taxon>Vertebrata</taxon>
        <taxon>Euteleostomi</taxon>
        <taxon>Lepidosauria</taxon>
        <taxon>Squamata</taxon>
        <taxon>Bifurcata</taxon>
        <taxon>Gekkota</taxon>
        <taxon>Sphaerodactylidae</taxon>
        <taxon>Sphaerodactylus</taxon>
    </lineage>
</organism>
<sequence>MNQGRPTHQTTASELRSTRTIAASYLNSPETVLFCPSEGADSSEADAWRLLQVSEEAWDSEREEYRRALRQRSARYRKRFTKSCPPSKALNQSGCRRTGTSIPVSGP</sequence>
<protein>
    <submittedName>
        <fullName evidence="1">Uncharacterized protein</fullName>
    </submittedName>
</protein>
<dbReference type="Proteomes" id="UP000827872">
    <property type="component" value="Linkage Group LG09"/>
</dbReference>